<dbReference type="EMBL" id="JAQQAL010000022">
    <property type="protein sequence ID" value="MDC7227005.1"/>
    <property type="molecule type" value="Genomic_DNA"/>
</dbReference>
<sequence>MEKISLINLMFQVAITVNFKDIGANGNKGKIDLVNKMIKCTNENKNELLTFLKHNPAENCFIIGDLENYSMDEEFIEIWMIRKKKNITTVLLRFYNYYTVSTHDEDDIEEIINHLNAEKELITLTGVESVIDKISKGMEFSKIKRANFAELIEIKNYKENLLIDIKKANIEEINELFEFHKSIKEFEVKEESKENFGKELLDNTGRIYYTRENKKIVSMAMITAENSVNGMIMGVATAQKYRRKGYARAIVQEICKSMIDNGKSVVLFYDNPEAGKMYKEIGFEDINRQATIYA</sequence>
<protein>
    <submittedName>
        <fullName evidence="2">GNAT family N-acetyltransferase</fullName>
        <ecNumber evidence="2">2.3.1.-</ecNumber>
    </submittedName>
</protein>
<proteinExistence type="predicted"/>
<keyword evidence="2" id="KW-0012">Acyltransferase</keyword>
<dbReference type="CDD" id="cd04301">
    <property type="entry name" value="NAT_SF"/>
    <property type="match status" value="1"/>
</dbReference>
<dbReference type="GO" id="GO:0016747">
    <property type="term" value="F:acyltransferase activity, transferring groups other than amino-acyl groups"/>
    <property type="evidence" value="ECO:0007669"/>
    <property type="project" value="InterPro"/>
</dbReference>
<evidence type="ECO:0000259" key="1">
    <source>
        <dbReference type="PROSITE" id="PS51186"/>
    </source>
</evidence>
<dbReference type="AlphaFoldDB" id="A0AAJ1ICY2"/>
<accession>A0AAJ1ICY2</accession>
<comment type="caution">
    <text evidence="2">The sequence shown here is derived from an EMBL/GenBank/DDBJ whole genome shotgun (WGS) entry which is preliminary data.</text>
</comment>
<reference evidence="2 3" key="1">
    <citation type="submission" date="2022-12" db="EMBL/GenBank/DDBJ databases">
        <title>Metagenome assembled genome from gulf of manar.</title>
        <authorList>
            <person name="Kohli P."/>
            <person name="Pk S."/>
            <person name="Venkata Ramana C."/>
            <person name="Sasikala C."/>
        </authorList>
    </citation>
    <scope>NUCLEOTIDE SEQUENCE [LARGE SCALE GENOMIC DNA]</scope>
    <source>
        <strain evidence="2">JB008</strain>
    </source>
</reference>
<organism evidence="2 3">
    <name type="scientific">Candidatus Thalassospirochaeta sargassi</name>
    <dbReference type="NCBI Taxonomy" id="3119039"/>
    <lineage>
        <taxon>Bacteria</taxon>
        <taxon>Pseudomonadati</taxon>
        <taxon>Spirochaetota</taxon>
        <taxon>Spirochaetia</taxon>
        <taxon>Spirochaetales</taxon>
        <taxon>Spirochaetaceae</taxon>
        <taxon>Candidatus Thalassospirochaeta</taxon>
    </lineage>
</organism>
<name>A0AAJ1ICY2_9SPIO</name>
<feature type="domain" description="N-acetyltransferase" evidence="1">
    <location>
        <begin position="163"/>
        <end position="294"/>
    </location>
</feature>
<dbReference type="Gene3D" id="3.40.630.30">
    <property type="match status" value="1"/>
</dbReference>
<dbReference type="EC" id="2.3.1.-" evidence="2"/>
<evidence type="ECO:0000313" key="3">
    <source>
        <dbReference type="Proteomes" id="UP001221217"/>
    </source>
</evidence>
<dbReference type="InterPro" id="IPR016181">
    <property type="entry name" value="Acyl_CoA_acyltransferase"/>
</dbReference>
<dbReference type="Pfam" id="PF00583">
    <property type="entry name" value="Acetyltransf_1"/>
    <property type="match status" value="1"/>
</dbReference>
<dbReference type="InterPro" id="IPR000182">
    <property type="entry name" value="GNAT_dom"/>
</dbReference>
<evidence type="ECO:0000313" key="2">
    <source>
        <dbReference type="EMBL" id="MDC7227005.1"/>
    </source>
</evidence>
<keyword evidence="2" id="KW-0808">Transferase</keyword>
<dbReference type="PROSITE" id="PS51186">
    <property type="entry name" value="GNAT"/>
    <property type="match status" value="1"/>
</dbReference>
<dbReference type="SUPFAM" id="SSF55729">
    <property type="entry name" value="Acyl-CoA N-acyltransferases (Nat)"/>
    <property type="match status" value="1"/>
</dbReference>
<dbReference type="Proteomes" id="UP001221217">
    <property type="component" value="Unassembled WGS sequence"/>
</dbReference>
<gene>
    <name evidence="2" type="ORF">PQJ61_09600</name>
</gene>